<dbReference type="SUPFAM" id="SSF50978">
    <property type="entry name" value="WD40 repeat-like"/>
    <property type="match status" value="1"/>
</dbReference>
<feature type="non-terminal residue" evidence="14">
    <location>
        <position position="1"/>
    </location>
</feature>
<dbReference type="CDD" id="cd20341">
    <property type="entry name" value="BRcat_RBR_RNF14"/>
    <property type="match status" value="1"/>
</dbReference>
<feature type="repeat" description="WD" evidence="12">
    <location>
        <begin position="140"/>
        <end position="172"/>
    </location>
</feature>
<dbReference type="Pfam" id="PF24807">
    <property type="entry name" value="WD40_CDC20-Fz"/>
    <property type="match status" value="1"/>
</dbReference>
<dbReference type="PROSITE" id="PS50294">
    <property type="entry name" value="WD_REPEATS_REGION"/>
    <property type="match status" value="1"/>
</dbReference>
<dbReference type="InterPro" id="IPR033010">
    <property type="entry name" value="Cdc20/Fizzy"/>
</dbReference>
<dbReference type="SMART" id="SM00647">
    <property type="entry name" value="IBR"/>
    <property type="match status" value="1"/>
</dbReference>
<dbReference type="PROSITE" id="PS50082">
    <property type="entry name" value="WD_REPEATS_2"/>
    <property type="match status" value="1"/>
</dbReference>
<keyword evidence="8" id="KW-0498">Mitosis</keyword>
<sequence length="475" mass="53347">NPAKVLDAPNLEAVFNLNLIDWSNEGFLAVGLANEVYLWNSEDGTTSKLMTTEYLDEKVTSVKWSPVATDILAIGTSAGTVQLWNASTTGRLRNMRMSEERSSNRVPSLAWLDHLVSAGSFTGYISHHDIRIADHEISVCRGHTQEVCGLAWSPDKKMLASGGNDNIVNIWNADMACGTQPTPSRTLLDHRSTVKALAWCPWKPNLLVTGGGLTDHHLRFWNASTGALVKAVDVQNQVSGIMWNQEHREILTSHGSGAELLRLWKYPSVTLIADLQSSRTSRFLGLAPSPDGEYAACLSSEEEIQIWQPFPRDESRKKETLPQLNILDQKLISDLDTVLFDEFLKSSGTAYCPKGCQTPAVKDEDGLAICSECNYCFCYRCFSQYHSGYPCTSNPYVKMPDKIKDEDERQSFIRLYGLREVEKFEEEMATYEFMENVRCCPKCSNKVDKLMGCNKMTCIFCKCYFCWICLARLPT</sequence>
<keyword evidence="10" id="KW-0862">Zinc</keyword>
<dbReference type="Gene3D" id="1.20.120.1750">
    <property type="match status" value="1"/>
</dbReference>
<dbReference type="InterPro" id="IPR044066">
    <property type="entry name" value="TRIAD_supradom"/>
</dbReference>
<feature type="domain" description="RING-type" evidence="13">
    <location>
        <begin position="267"/>
        <end position="475"/>
    </location>
</feature>
<reference evidence="14 15" key="1">
    <citation type="submission" date="2024-11" db="EMBL/GenBank/DDBJ databases">
        <title>Adaptive evolution of stress response genes in parasites aligns with host niche diversity.</title>
        <authorList>
            <person name="Hahn C."/>
            <person name="Resl P."/>
        </authorList>
    </citation>
    <scope>NUCLEOTIDE SEQUENCE [LARGE SCALE GENOMIC DNA]</scope>
    <source>
        <strain evidence="14">EGGRZ-B1_66</strain>
        <tissue evidence="14">Body</tissue>
    </source>
</reference>
<dbReference type="GO" id="GO:0051301">
    <property type="term" value="P:cell division"/>
    <property type="evidence" value="ECO:0007669"/>
    <property type="project" value="UniProtKB-KW"/>
</dbReference>
<gene>
    <name evidence="14" type="primary">CDC20</name>
    <name evidence="14" type="ORF">Ciccas_013204</name>
</gene>
<keyword evidence="4 14" id="KW-0808">Transferase</keyword>
<protein>
    <submittedName>
        <fullName evidence="14">Ubiquitin-protein transferase activating protein</fullName>
    </submittedName>
</protein>
<evidence type="ECO:0000256" key="6">
    <source>
        <dbReference type="ARBA" id="ARBA00022737"/>
    </source>
</evidence>
<feature type="non-terminal residue" evidence="14">
    <location>
        <position position="475"/>
    </location>
</feature>
<keyword evidence="11" id="KW-0131">Cell cycle</keyword>
<dbReference type="SMART" id="SM00320">
    <property type="entry name" value="WD40"/>
    <property type="match status" value="5"/>
</dbReference>
<dbReference type="GO" id="GO:0008270">
    <property type="term" value="F:zinc ion binding"/>
    <property type="evidence" value="ECO:0007669"/>
    <property type="project" value="UniProtKB-KW"/>
</dbReference>
<keyword evidence="6" id="KW-0677">Repeat</keyword>
<organism evidence="14 15">
    <name type="scientific">Cichlidogyrus casuarinus</name>
    <dbReference type="NCBI Taxonomy" id="1844966"/>
    <lineage>
        <taxon>Eukaryota</taxon>
        <taxon>Metazoa</taxon>
        <taxon>Spiralia</taxon>
        <taxon>Lophotrochozoa</taxon>
        <taxon>Platyhelminthes</taxon>
        <taxon>Monogenea</taxon>
        <taxon>Monopisthocotylea</taxon>
        <taxon>Dactylogyridea</taxon>
        <taxon>Ancyrocephalidae</taxon>
        <taxon>Cichlidogyrus</taxon>
    </lineage>
</organism>
<dbReference type="InterPro" id="IPR002867">
    <property type="entry name" value="IBR_dom"/>
</dbReference>
<proteinExistence type="inferred from homology"/>
<dbReference type="InterPro" id="IPR036322">
    <property type="entry name" value="WD40_repeat_dom_sf"/>
</dbReference>
<comment type="similarity">
    <text evidence="1">Belongs to the WD repeat CDC20/Fizzy family.</text>
</comment>
<evidence type="ECO:0000256" key="3">
    <source>
        <dbReference type="ARBA" id="ARBA00022618"/>
    </source>
</evidence>
<keyword evidence="5" id="KW-0479">Metal-binding</keyword>
<dbReference type="Proteomes" id="UP001626550">
    <property type="component" value="Unassembled WGS sequence"/>
</dbReference>
<dbReference type="InterPro" id="IPR001680">
    <property type="entry name" value="WD40_rpt"/>
</dbReference>
<evidence type="ECO:0000256" key="1">
    <source>
        <dbReference type="ARBA" id="ARBA00006445"/>
    </source>
</evidence>
<keyword evidence="3" id="KW-0132">Cell division</keyword>
<dbReference type="PROSITE" id="PS51873">
    <property type="entry name" value="TRIAD"/>
    <property type="match status" value="1"/>
</dbReference>
<evidence type="ECO:0000256" key="11">
    <source>
        <dbReference type="ARBA" id="ARBA00023306"/>
    </source>
</evidence>
<dbReference type="EMBL" id="JBJKFK010005548">
    <property type="protein sequence ID" value="KAL3308266.1"/>
    <property type="molecule type" value="Genomic_DNA"/>
</dbReference>
<keyword evidence="9" id="KW-0833">Ubl conjugation pathway</keyword>
<evidence type="ECO:0000256" key="12">
    <source>
        <dbReference type="PROSITE-ProRule" id="PRU00221"/>
    </source>
</evidence>
<accession>A0ABD2PL65</accession>
<dbReference type="InterPro" id="IPR015943">
    <property type="entry name" value="WD40/YVTN_repeat-like_dom_sf"/>
</dbReference>
<dbReference type="SUPFAM" id="SSF57850">
    <property type="entry name" value="RING/U-box"/>
    <property type="match status" value="2"/>
</dbReference>
<comment type="caution">
    <text evidence="14">The sequence shown here is derived from an EMBL/GenBank/DDBJ whole genome shotgun (WGS) entry which is preliminary data.</text>
</comment>
<dbReference type="AlphaFoldDB" id="A0ABD2PL65"/>
<keyword evidence="2 12" id="KW-0853">WD repeat</keyword>
<evidence type="ECO:0000256" key="7">
    <source>
        <dbReference type="ARBA" id="ARBA00022771"/>
    </source>
</evidence>
<keyword evidence="7" id="KW-0863">Zinc-finger</keyword>
<evidence type="ECO:0000256" key="9">
    <source>
        <dbReference type="ARBA" id="ARBA00022786"/>
    </source>
</evidence>
<dbReference type="GO" id="GO:0016740">
    <property type="term" value="F:transferase activity"/>
    <property type="evidence" value="ECO:0007669"/>
    <property type="project" value="UniProtKB-KW"/>
</dbReference>
<evidence type="ECO:0000256" key="4">
    <source>
        <dbReference type="ARBA" id="ARBA00022679"/>
    </source>
</evidence>
<evidence type="ECO:0000256" key="8">
    <source>
        <dbReference type="ARBA" id="ARBA00022776"/>
    </source>
</evidence>
<name>A0ABD2PL65_9PLAT</name>
<dbReference type="Pfam" id="PF01485">
    <property type="entry name" value="IBR"/>
    <property type="match status" value="1"/>
</dbReference>
<evidence type="ECO:0000256" key="5">
    <source>
        <dbReference type="ARBA" id="ARBA00022723"/>
    </source>
</evidence>
<evidence type="ECO:0000256" key="10">
    <source>
        <dbReference type="ARBA" id="ARBA00022833"/>
    </source>
</evidence>
<evidence type="ECO:0000313" key="14">
    <source>
        <dbReference type="EMBL" id="KAL3308266.1"/>
    </source>
</evidence>
<evidence type="ECO:0000313" key="15">
    <source>
        <dbReference type="Proteomes" id="UP001626550"/>
    </source>
</evidence>
<keyword evidence="15" id="KW-1185">Reference proteome</keyword>
<dbReference type="PANTHER" id="PTHR19918:SF8">
    <property type="entry name" value="FI02843P"/>
    <property type="match status" value="1"/>
</dbReference>
<dbReference type="Gene3D" id="2.130.10.10">
    <property type="entry name" value="YVTN repeat-like/Quinoprotein amine dehydrogenase"/>
    <property type="match status" value="1"/>
</dbReference>
<dbReference type="PANTHER" id="PTHR19918">
    <property type="entry name" value="CELL DIVISION CYCLE 20 CDC20 FIZZY -RELATED"/>
    <property type="match status" value="1"/>
</dbReference>
<evidence type="ECO:0000259" key="13">
    <source>
        <dbReference type="PROSITE" id="PS51873"/>
    </source>
</evidence>
<evidence type="ECO:0000256" key="2">
    <source>
        <dbReference type="ARBA" id="ARBA00022574"/>
    </source>
</evidence>
<dbReference type="InterPro" id="IPR056150">
    <property type="entry name" value="WD40_CDC20-Fz"/>
</dbReference>